<gene>
    <name evidence="2" type="ORF">GCM10011610_57380</name>
</gene>
<dbReference type="InterPro" id="IPR002937">
    <property type="entry name" value="Amino_oxidase"/>
</dbReference>
<dbReference type="SUPFAM" id="SSF51905">
    <property type="entry name" value="FAD/NAD(P)-binding domain"/>
    <property type="match status" value="1"/>
</dbReference>
<dbReference type="InterPro" id="IPR036188">
    <property type="entry name" value="FAD/NAD-bd_sf"/>
</dbReference>
<dbReference type="Proteomes" id="UP000658127">
    <property type="component" value="Unassembled WGS sequence"/>
</dbReference>
<dbReference type="Gene3D" id="1.10.405.10">
    <property type="entry name" value="Guanine Nucleotide Dissociation Inhibitor, domain 1"/>
    <property type="match status" value="1"/>
</dbReference>
<comment type="caution">
    <text evidence="2">The sequence shown here is derived from an EMBL/GenBank/DDBJ whole genome shotgun (WGS) entry which is preliminary data.</text>
</comment>
<evidence type="ECO:0000313" key="2">
    <source>
        <dbReference type="EMBL" id="GGN94422.1"/>
    </source>
</evidence>
<accession>A0ABQ2KW61</accession>
<dbReference type="PANTHER" id="PTHR42923:SF17">
    <property type="entry name" value="AMINE OXIDASE DOMAIN-CONTAINING PROTEIN"/>
    <property type="match status" value="1"/>
</dbReference>
<organism evidence="2 3">
    <name type="scientific">Nocardia rhizosphaerihabitans</name>
    <dbReference type="NCBI Taxonomy" id="1691570"/>
    <lineage>
        <taxon>Bacteria</taxon>
        <taxon>Bacillati</taxon>
        <taxon>Actinomycetota</taxon>
        <taxon>Actinomycetes</taxon>
        <taxon>Mycobacteriales</taxon>
        <taxon>Nocardiaceae</taxon>
        <taxon>Nocardia</taxon>
    </lineage>
</organism>
<evidence type="ECO:0000313" key="3">
    <source>
        <dbReference type="Proteomes" id="UP000658127"/>
    </source>
</evidence>
<sequence length="456" mass="49431">MIHFGWIVHPLAGDDRRNHMNASNGHRRVAVIGSGVAGLTAAWVLARSAEVTLYEAQGRLGGHADTHRVVAGNGETLGVDTGFIVHNDRTYPTLQRLFGELDIATGETDMSMSVRCDGCGLEYAGARGLPGLFPRPGQLVRGRYLRLLAEVPRFHRLARAELATVGTAERTVAEFLADAGFSAYFRTHFLAPLISAVWSCDPRTALRYPARYLFTFLEHHGMLTVFGSPTWRTVTGGSATYVAAVAERLHRVQVATPVRALHRHLDGVTVRTADDGVDDFAAAVVATHPNEALALLAEPTAAERDILSAMPYSVNHTVLHTDSRLLPRAAGARASWNYRLPACAAEPDRVLVTYDLTRLQRLDDTGDRRFLVTLGDGDRIDPGAVLDTMTYQHPLYTPESVVARARAGELGCARTAFAGAYHGWGFHEDGALSGLRAAERLGGRWTGPMPDLVAAS</sequence>
<evidence type="ECO:0000259" key="1">
    <source>
        <dbReference type="Pfam" id="PF01593"/>
    </source>
</evidence>
<dbReference type="PANTHER" id="PTHR42923">
    <property type="entry name" value="PROTOPORPHYRINOGEN OXIDASE"/>
    <property type="match status" value="1"/>
</dbReference>
<proteinExistence type="predicted"/>
<dbReference type="InterPro" id="IPR050464">
    <property type="entry name" value="Zeta_carotene_desat/Oxidored"/>
</dbReference>
<keyword evidence="3" id="KW-1185">Reference proteome</keyword>
<name>A0ABQ2KW61_9NOCA</name>
<reference evidence="3" key="1">
    <citation type="journal article" date="2019" name="Int. J. Syst. Evol. Microbiol.">
        <title>The Global Catalogue of Microorganisms (GCM) 10K type strain sequencing project: providing services to taxonomists for standard genome sequencing and annotation.</title>
        <authorList>
            <consortium name="The Broad Institute Genomics Platform"/>
            <consortium name="The Broad Institute Genome Sequencing Center for Infectious Disease"/>
            <person name="Wu L."/>
            <person name="Ma J."/>
        </authorList>
    </citation>
    <scope>NUCLEOTIDE SEQUENCE [LARGE SCALE GENOMIC DNA]</scope>
    <source>
        <strain evidence="3">CGMCC 4.7329</strain>
    </source>
</reference>
<dbReference type="Pfam" id="PF01593">
    <property type="entry name" value="Amino_oxidase"/>
    <property type="match status" value="1"/>
</dbReference>
<dbReference type="Gene3D" id="3.50.50.60">
    <property type="entry name" value="FAD/NAD(P)-binding domain"/>
    <property type="match status" value="1"/>
</dbReference>
<protein>
    <recommendedName>
        <fullName evidence="1">Amine oxidase domain-containing protein</fullName>
    </recommendedName>
</protein>
<dbReference type="EMBL" id="BMNE01000008">
    <property type="protein sequence ID" value="GGN94422.1"/>
    <property type="molecule type" value="Genomic_DNA"/>
</dbReference>
<dbReference type="Gene3D" id="3.90.660.10">
    <property type="match status" value="1"/>
</dbReference>
<feature type="domain" description="Amine oxidase" evidence="1">
    <location>
        <begin position="36"/>
        <end position="441"/>
    </location>
</feature>